<keyword evidence="3" id="KW-0808">Transferase</keyword>
<gene>
    <name evidence="3" type="ORF">EV191_11077</name>
</gene>
<dbReference type="InterPro" id="IPR020616">
    <property type="entry name" value="Thiolase_N"/>
</dbReference>
<dbReference type="InterPro" id="IPR055140">
    <property type="entry name" value="Thiolase_C_2"/>
</dbReference>
<dbReference type="SUPFAM" id="SSF53901">
    <property type="entry name" value="Thiolase-like"/>
    <property type="match status" value="1"/>
</dbReference>
<dbReference type="CDD" id="cd00829">
    <property type="entry name" value="SCP-x_thiolase"/>
    <property type="match status" value="1"/>
</dbReference>
<comment type="caution">
    <text evidence="3">The sequence shown here is derived from an EMBL/GenBank/DDBJ whole genome shotgun (WGS) entry which is preliminary data.</text>
</comment>
<dbReference type="RefSeq" id="WP_132878801.1">
    <property type="nucleotide sequence ID" value="NZ_SLXQ01000010.1"/>
</dbReference>
<dbReference type="Pfam" id="PF22691">
    <property type="entry name" value="Thiolase_C_1"/>
    <property type="match status" value="1"/>
</dbReference>
<dbReference type="AlphaFoldDB" id="A0A4R2QH01"/>
<dbReference type="NCBIfam" id="NF004936">
    <property type="entry name" value="PRK06289.1"/>
    <property type="match status" value="1"/>
</dbReference>
<dbReference type="PANTHER" id="PTHR42870">
    <property type="entry name" value="ACETYL-COA C-ACETYLTRANSFERASE"/>
    <property type="match status" value="1"/>
</dbReference>
<dbReference type="PIRSF" id="PIRSF000429">
    <property type="entry name" value="Ac-CoA_Ac_transf"/>
    <property type="match status" value="1"/>
</dbReference>
<evidence type="ECO:0000259" key="2">
    <source>
        <dbReference type="Pfam" id="PF22691"/>
    </source>
</evidence>
<organism evidence="3 4">
    <name type="scientific">Tamaricihabitans halophyticus</name>
    <dbReference type="NCBI Taxonomy" id="1262583"/>
    <lineage>
        <taxon>Bacteria</taxon>
        <taxon>Bacillati</taxon>
        <taxon>Actinomycetota</taxon>
        <taxon>Actinomycetes</taxon>
        <taxon>Pseudonocardiales</taxon>
        <taxon>Pseudonocardiaceae</taxon>
        <taxon>Tamaricihabitans</taxon>
    </lineage>
</organism>
<dbReference type="EMBL" id="SLXQ01000010">
    <property type="protein sequence ID" value="TCP48520.1"/>
    <property type="molecule type" value="Genomic_DNA"/>
</dbReference>
<feature type="domain" description="Thiolase C-terminal" evidence="2">
    <location>
        <begin position="268"/>
        <end position="408"/>
    </location>
</feature>
<reference evidence="3 4" key="1">
    <citation type="submission" date="2019-03" db="EMBL/GenBank/DDBJ databases">
        <title>Genomic Encyclopedia of Type Strains, Phase IV (KMG-IV): sequencing the most valuable type-strain genomes for metagenomic binning, comparative biology and taxonomic classification.</title>
        <authorList>
            <person name="Goeker M."/>
        </authorList>
    </citation>
    <scope>NUCLEOTIDE SEQUENCE [LARGE SCALE GENOMIC DNA]</scope>
    <source>
        <strain evidence="3 4">DSM 45765</strain>
    </source>
</reference>
<evidence type="ECO:0000313" key="3">
    <source>
        <dbReference type="EMBL" id="TCP48520.1"/>
    </source>
</evidence>
<dbReference type="Gene3D" id="3.40.47.10">
    <property type="match status" value="1"/>
</dbReference>
<evidence type="ECO:0000259" key="1">
    <source>
        <dbReference type="Pfam" id="PF00108"/>
    </source>
</evidence>
<dbReference type="InterPro" id="IPR016039">
    <property type="entry name" value="Thiolase-like"/>
</dbReference>
<dbReference type="Proteomes" id="UP000294911">
    <property type="component" value="Unassembled WGS sequence"/>
</dbReference>
<name>A0A4R2QH01_9PSEU</name>
<feature type="domain" description="Thiolase N-terminal" evidence="1">
    <location>
        <begin position="6"/>
        <end position="161"/>
    </location>
</feature>
<evidence type="ECO:0000313" key="4">
    <source>
        <dbReference type="Proteomes" id="UP000294911"/>
    </source>
</evidence>
<dbReference type="GO" id="GO:0016747">
    <property type="term" value="F:acyltransferase activity, transferring groups other than amino-acyl groups"/>
    <property type="evidence" value="ECO:0007669"/>
    <property type="project" value="InterPro"/>
</dbReference>
<proteinExistence type="predicted"/>
<dbReference type="Pfam" id="PF00108">
    <property type="entry name" value="Thiolase_N"/>
    <property type="match status" value="1"/>
</dbReference>
<protein>
    <submittedName>
        <fullName evidence="3">Acetyl-CoA C-acetyltransferase</fullName>
    </submittedName>
</protein>
<keyword evidence="4" id="KW-1185">Reference proteome</keyword>
<accession>A0A4R2QH01</accession>
<sequence>MSAGTVHVLGGVQTDFARRWGRESGRPLASMLESAVQDCLDETGVPARQVGTVHVGNFAGERFAGQSHLGALACSLYPEWASLPASRHEAACASGSMAALAAMAEIEAGRYETALVVGVELMRNVPGSTAAEYLGCAASVPDELNADVLPWPSLFDAIAQETERRYGLDHAHLGRIAELNRSNAVRNPWAQTRDWVSSPGEFSADDVANPTVVGRTRKSDCGRITDGASAVLLAGPRFAARWARRHPRRLLSTVRGWGHRTAPLSLADKLTLSRDSEYMFPNMRAAIVDAYTRAGIAGPGDVDVIETHDCFTITEYVALDHFGLTKPGRAWEAVEDDRIGFNGSIPVNPSGGLIGAGHPVGATGVRILLDAHRQVTDTAGEYQVPRARTAATLNVGGSCSTAASFVVGTADEHTR</sequence>
<dbReference type="InterPro" id="IPR002155">
    <property type="entry name" value="Thiolase"/>
</dbReference>
<dbReference type="OrthoDB" id="9785768at2"/>
<dbReference type="PANTHER" id="PTHR42870:SF1">
    <property type="entry name" value="NON-SPECIFIC LIPID-TRANSFER PROTEIN-LIKE 2"/>
    <property type="match status" value="1"/>
</dbReference>